<dbReference type="SUPFAM" id="SSF48208">
    <property type="entry name" value="Six-hairpin glycosidases"/>
    <property type="match status" value="1"/>
</dbReference>
<dbReference type="AlphaFoldDB" id="A0A9P5XUU5"/>
<dbReference type="Proteomes" id="UP000807353">
    <property type="component" value="Unassembled WGS sequence"/>
</dbReference>
<reference evidence="1" key="1">
    <citation type="submission" date="2020-11" db="EMBL/GenBank/DDBJ databases">
        <authorList>
            <consortium name="DOE Joint Genome Institute"/>
            <person name="Ahrendt S."/>
            <person name="Riley R."/>
            <person name="Andreopoulos W."/>
            <person name="Labutti K."/>
            <person name="Pangilinan J."/>
            <person name="Ruiz-Duenas F.J."/>
            <person name="Barrasa J.M."/>
            <person name="Sanchez-Garcia M."/>
            <person name="Camarero S."/>
            <person name="Miyauchi S."/>
            <person name="Serrano A."/>
            <person name="Linde D."/>
            <person name="Babiker R."/>
            <person name="Drula E."/>
            <person name="Ayuso-Fernandez I."/>
            <person name="Pacheco R."/>
            <person name="Padilla G."/>
            <person name="Ferreira P."/>
            <person name="Barriuso J."/>
            <person name="Kellner H."/>
            <person name="Castanera R."/>
            <person name="Alfaro M."/>
            <person name="Ramirez L."/>
            <person name="Pisabarro A.G."/>
            <person name="Kuo A."/>
            <person name="Tritt A."/>
            <person name="Lipzen A."/>
            <person name="He G."/>
            <person name="Yan M."/>
            <person name="Ng V."/>
            <person name="Cullen D."/>
            <person name="Martin F."/>
            <person name="Rosso M.-N."/>
            <person name="Henrissat B."/>
            <person name="Hibbett D."/>
            <person name="Martinez A.T."/>
            <person name="Grigoriev I.V."/>
        </authorList>
    </citation>
    <scope>NUCLEOTIDE SEQUENCE</scope>
    <source>
        <strain evidence="1">CBS 247.69</strain>
    </source>
</reference>
<dbReference type="PANTHER" id="PTHR47791">
    <property type="entry name" value="MEIOTICALLY UP-REGULATED GENE 191 PROTEIN"/>
    <property type="match status" value="1"/>
</dbReference>
<sequence>MQVTGKRDYGSILGKVSTHTILEDYMDKCDDAGWGILMYLRLDAYSGADQSDSSTDGYVGNEVALYNFMERHRDSKCGGGVYWDGGRDYKNTVTNGLYTLVSAMLALVHPDKSSYLNNAKDNWDWMLKSGLRDADNLWFDGMHLRGGGCNVDGKVKYTYNQGLFISASGALYRLTGDGKYLDEAEKTLDAVISGMTEHDILREGCDGFGCNHDAQLFKGCFMKHLMYYLDYAPDNRRYKYAGFLHAQVSGVEHYATNGNGDPGNIWYEPASSTNNFVVSAWTVSAGLAAHVAAAKWGKCAP</sequence>
<keyword evidence="2" id="KW-1185">Reference proteome</keyword>
<evidence type="ECO:0000313" key="2">
    <source>
        <dbReference type="Proteomes" id="UP000807353"/>
    </source>
</evidence>
<gene>
    <name evidence="1" type="ORF">BDZ94DRAFT_144475</name>
</gene>
<name>A0A9P5XUU5_9AGAR</name>
<organism evidence="1 2">
    <name type="scientific">Collybia nuda</name>
    <dbReference type="NCBI Taxonomy" id="64659"/>
    <lineage>
        <taxon>Eukaryota</taxon>
        <taxon>Fungi</taxon>
        <taxon>Dikarya</taxon>
        <taxon>Basidiomycota</taxon>
        <taxon>Agaricomycotina</taxon>
        <taxon>Agaricomycetes</taxon>
        <taxon>Agaricomycetidae</taxon>
        <taxon>Agaricales</taxon>
        <taxon>Tricholomatineae</taxon>
        <taxon>Clitocybaceae</taxon>
        <taxon>Collybia</taxon>
    </lineage>
</organism>
<dbReference type="InterPro" id="IPR008928">
    <property type="entry name" value="6-hairpin_glycosidase_sf"/>
</dbReference>
<dbReference type="Pfam" id="PF03663">
    <property type="entry name" value="Glyco_hydro_76"/>
    <property type="match status" value="1"/>
</dbReference>
<dbReference type="PANTHER" id="PTHR47791:SF3">
    <property type="entry name" value="MEIOTICALLY UP-REGULATED GENE 191 PROTEIN"/>
    <property type="match status" value="1"/>
</dbReference>
<dbReference type="InterPro" id="IPR005198">
    <property type="entry name" value="Glyco_hydro_76"/>
</dbReference>
<protein>
    <submittedName>
        <fullName evidence="1">Glycosyl hydrolase family 76-domain-containing protein</fullName>
    </submittedName>
</protein>
<comment type="caution">
    <text evidence="1">The sequence shown here is derived from an EMBL/GenBank/DDBJ whole genome shotgun (WGS) entry which is preliminary data.</text>
</comment>
<evidence type="ECO:0000313" key="1">
    <source>
        <dbReference type="EMBL" id="KAF9458162.1"/>
    </source>
</evidence>
<keyword evidence="1" id="KW-0378">Hydrolase</keyword>
<dbReference type="GO" id="GO:0016787">
    <property type="term" value="F:hydrolase activity"/>
    <property type="evidence" value="ECO:0007669"/>
    <property type="project" value="UniProtKB-KW"/>
</dbReference>
<dbReference type="Gene3D" id="1.50.10.20">
    <property type="match status" value="1"/>
</dbReference>
<dbReference type="GO" id="GO:0005975">
    <property type="term" value="P:carbohydrate metabolic process"/>
    <property type="evidence" value="ECO:0007669"/>
    <property type="project" value="InterPro"/>
</dbReference>
<proteinExistence type="predicted"/>
<dbReference type="EMBL" id="MU150348">
    <property type="protein sequence ID" value="KAF9458162.1"/>
    <property type="molecule type" value="Genomic_DNA"/>
</dbReference>
<dbReference type="OrthoDB" id="9984024at2759"/>
<dbReference type="InterPro" id="IPR053169">
    <property type="entry name" value="MUG_Protein"/>
</dbReference>
<accession>A0A9P5XUU5</accession>